<reference evidence="7" key="1">
    <citation type="submission" date="2017-04" db="EMBL/GenBank/DDBJ databases">
        <title>Function of individual gut microbiota members based on whole genome sequencing of pure cultures obtained from chicken caecum.</title>
        <authorList>
            <person name="Medvecky M."/>
            <person name="Cejkova D."/>
            <person name="Polansky O."/>
            <person name="Karasova D."/>
            <person name="Kubasova T."/>
            <person name="Cizek A."/>
            <person name="Rychlik I."/>
        </authorList>
    </citation>
    <scope>NUCLEOTIDE SEQUENCE [LARGE SCALE GENOMIC DNA]</scope>
    <source>
        <strain evidence="7">An178</strain>
    </source>
</reference>
<dbReference type="GO" id="GO:0016787">
    <property type="term" value="F:hydrolase activity"/>
    <property type="evidence" value="ECO:0007669"/>
    <property type="project" value="UniProtKB-UniRule"/>
</dbReference>
<evidence type="ECO:0000256" key="1">
    <source>
        <dbReference type="ARBA" id="ARBA00022801"/>
    </source>
</evidence>
<gene>
    <name evidence="6" type="ORF">B5F14_01240</name>
</gene>
<comment type="caution">
    <text evidence="6">The sequence shown here is derived from an EMBL/GenBank/DDBJ whole genome shotgun (WGS) entry which is preliminary data.</text>
</comment>
<keyword evidence="2 4" id="KW-0442">Lipid degradation</keyword>
<organism evidence="6 7">
    <name type="scientific">Faecalitalea cylindroides</name>
    <dbReference type="NCBI Taxonomy" id="39483"/>
    <lineage>
        <taxon>Bacteria</taxon>
        <taxon>Bacillati</taxon>
        <taxon>Bacillota</taxon>
        <taxon>Erysipelotrichia</taxon>
        <taxon>Erysipelotrichales</taxon>
        <taxon>Erysipelotrichaceae</taxon>
        <taxon>Faecalitalea</taxon>
    </lineage>
</organism>
<dbReference type="InterPro" id="IPR045943">
    <property type="entry name" value="DUF6363"/>
</dbReference>
<sequence>MKIGIIDVGGGMRDIFGAGVFDACLENNITFDLGIGVSAGSANLAGFMAKQKGRSKRFYTEYAFRKEYMSFKNLVKKGNYVDLDYIYSGLSNANGEDPIDYSTFSSNPMQLEVVSTKADTGDAVYFSKKDIPFNCYDILKASSCLPVLCRPYPIDGEVYFDGGMSDPIPLQRALDKGCDKIVLILTRPKTWMRDPKKDLVPAKLLEHSYPESSKKLMNRAYLYNEQLATALELERSGKVCIVSPEHIENMKTLNKDKEQLESLYDQGYKLIEDIKKFI</sequence>
<dbReference type="InterPro" id="IPR050301">
    <property type="entry name" value="NTE"/>
</dbReference>
<dbReference type="InterPro" id="IPR037483">
    <property type="entry name" value="YjjU-like"/>
</dbReference>
<dbReference type="Proteomes" id="UP000195447">
    <property type="component" value="Unassembled WGS sequence"/>
</dbReference>
<feature type="active site" description="Proton acceptor" evidence="4">
    <location>
        <position position="161"/>
    </location>
</feature>
<evidence type="ECO:0000256" key="2">
    <source>
        <dbReference type="ARBA" id="ARBA00022963"/>
    </source>
</evidence>
<feature type="short sequence motif" description="DGA/G" evidence="4">
    <location>
        <begin position="161"/>
        <end position="163"/>
    </location>
</feature>
<feature type="active site" description="Nucleophile" evidence="4">
    <location>
        <position position="38"/>
    </location>
</feature>
<dbReference type="EMBL" id="NFKM01000002">
    <property type="protein sequence ID" value="OUP61604.1"/>
    <property type="molecule type" value="Genomic_DNA"/>
</dbReference>
<protein>
    <submittedName>
        <fullName evidence="6">Patatin family protein</fullName>
    </submittedName>
</protein>
<evidence type="ECO:0000313" key="7">
    <source>
        <dbReference type="Proteomes" id="UP000195447"/>
    </source>
</evidence>
<dbReference type="Gene3D" id="3.40.1090.10">
    <property type="entry name" value="Cytosolic phospholipase A2 catalytic domain"/>
    <property type="match status" value="1"/>
</dbReference>
<feature type="domain" description="PNPLA" evidence="5">
    <location>
        <begin position="5"/>
        <end position="174"/>
    </location>
</feature>
<evidence type="ECO:0000256" key="4">
    <source>
        <dbReference type="PROSITE-ProRule" id="PRU01161"/>
    </source>
</evidence>
<keyword evidence="1 4" id="KW-0378">Hydrolase</keyword>
<proteinExistence type="predicted"/>
<name>A0A1Y4LYD7_9FIRM</name>
<comment type="caution">
    <text evidence="4">Lacks conserved residue(s) required for the propagation of feature annotation.</text>
</comment>
<dbReference type="RefSeq" id="WP_087158075.1">
    <property type="nucleotide sequence ID" value="NZ_NFKM01000002.1"/>
</dbReference>
<evidence type="ECO:0000259" key="5">
    <source>
        <dbReference type="PROSITE" id="PS51635"/>
    </source>
</evidence>
<dbReference type="Pfam" id="PF01734">
    <property type="entry name" value="Patatin"/>
    <property type="match status" value="1"/>
</dbReference>
<evidence type="ECO:0000256" key="3">
    <source>
        <dbReference type="ARBA" id="ARBA00023098"/>
    </source>
</evidence>
<dbReference type="Pfam" id="PF19890">
    <property type="entry name" value="DUF6363"/>
    <property type="match status" value="1"/>
</dbReference>
<dbReference type="PANTHER" id="PTHR14226">
    <property type="entry name" value="NEUROPATHY TARGET ESTERASE/SWISS CHEESE D.MELANOGASTER"/>
    <property type="match status" value="1"/>
</dbReference>
<feature type="short sequence motif" description="GXSXG" evidence="4">
    <location>
        <begin position="36"/>
        <end position="40"/>
    </location>
</feature>
<dbReference type="GO" id="GO:0016042">
    <property type="term" value="P:lipid catabolic process"/>
    <property type="evidence" value="ECO:0007669"/>
    <property type="project" value="UniProtKB-UniRule"/>
</dbReference>
<dbReference type="PROSITE" id="PS51635">
    <property type="entry name" value="PNPLA"/>
    <property type="match status" value="1"/>
</dbReference>
<dbReference type="InterPro" id="IPR016035">
    <property type="entry name" value="Acyl_Trfase/lysoPLipase"/>
</dbReference>
<dbReference type="AlphaFoldDB" id="A0A1Y4LYD7"/>
<keyword evidence="3 4" id="KW-0443">Lipid metabolism</keyword>
<dbReference type="CDD" id="cd07208">
    <property type="entry name" value="Pat_hypo_Ecoli_yjju_like"/>
    <property type="match status" value="1"/>
</dbReference>
<dbReference type="PANTHER" id="PTHR14226:SF25">
    <property type="entry name" value="PHOSPHOESTERASE"/>
    <property type="match status" value="1"/>
</dbReference>
<keyword evidence="7" id="KW-1185">Reference proteome</keyword>
<accession>A0A1Y4LYD7</accession>
<evidence type="ECO:0000313" key="6">
    <source>
        <dbReference type="EMBL" id="OUP61604.1"/>
    </source>
</evidence>
<dbReference type="InterPro" id="IPR002641">
    <property type="entry name" value="PNPLA_dom"/>
</dbReference>
<dbReference type="SUPFAM" id="SSF52151">
    <property type="entry name" value="FabD/lysophospholipase-like"/>
    <property type="match status" value="1"/>
</dbReference>